<keyword evidence="5" id="KW-1185">Reference proteome</keyword>
<dbReference type="CDD" id="cd09272">
    <property type="entry name" value="RNase_HI_RT_Ty1"/>
    <property type="match status" value="1"/>
</dbReference>
<comment type="caution">
    <text evidence="4">The sequence shown here is derived from an EMBL/GenBank/DDBJ whole genome shotgun (WGS) entry which is preliminary data.</text>
</comment>
<feature type="compositionally biased region" description="Polar residues" evidence="2">
    <location>
        <begin position="628"/>
        <end position="640"/>
    </location>
</feature>
<evidence type="ECO:0000313" key="4">
    <source>
        <dbReference type="EMBL" id="GJS87489.1"/>
    </source>
</evidence>
<dbReference type="Proteomes" id="UP001151760">
    <property type="component" value="Unassembled WGS sequence"/>
</dbReference>
<sequence length="886" mass="100714">MIYSKRRQRPMIYGVSIDVKIAFLFGTIEEEVYVDDIIFGSTKKELCTEFEKLMHDKFQISFYGELTCFMGLPVKQKEDGIFISQDKYVAKILRKFSFTDVKTTSTPMDTDKPLLKDLDGDDVDVHLYRSMIGSLMYLTSSRPDIIDSPFDLVAYSDSDYAGASLDKKSTTGGCQFLGTEWWFDSLEVDSQVFDSQENDKYKTKDEYVFSELVTSIPDVATSEAKTSESKPKFVGEPLIEDWISDSEDENEMEMLLTAELRPKQKVIDQSLQTQWCIHMKLIKDLTYVDAHQIQEISLPLRYDEMNGGLVAMKEIPKESSKKKTVSSQEYILLPLLTSDQSLSKGSKDSPDEWISKPQGSTNNINTASDGNSTNNVNTVSSTVNAASLEDNATYENTVYGCDDDPIMPNLEEIAYSIDDECGFEDPEFPNKVYKVEKALYGLHQAPRAWYETLSTYLLENGFRRGTIDKTLFIKKDKGDILLTNKALLKDEEDADVDAHLYRSMIRSLMYITTSRPDIMFAVYACASILEIHHLTTLSDSDYAGASLDRKSTTRGCQFLKRRLITSQCKKQTIVANSITEAEYVAPANCCGHMRLSLSSVKDRMRKMAPHCFSLERQSKTVDRGPSIHNPNESHSTPIITQPSSSKPQKKNSRRKQRKENGPTEPVTDEATNEEHLSTPSYDPPQSGEDRLQLTELMSLCTSLQEKVLNLEKAKTAQLTAMRLPSLKEEKSTDWKRERIKNFRAQEFLRKVGFSYRLNQGGASICIYTNSFFLTSITTSTSKRQRQGKMVEPEKPLKKKDQITLDEELALRLHVEEQAELEKERVAQEEASKVTTIEELDSIQAMIEADEQLATRLQAKEQEQFSIEEKSRMLVVMIAERKKFFAA</sequence>
<dbReference type="EMBL" id="BQNB010011201">
    <property type="protein sequence ID" value="GJS87489.1"/>
    <property type="molecule type" value="Genomic_DNA"/>
</dbReference>
<feature type="domain" description="Reverse transcriptase Ty1/copia-type" evidence="3">
    <location>
        <begin position="418"/>
        <end position="478"/>
    </location>
</feature>
<name>A0ABQ4ZBC4_9ASTR</name>
<feature type="region of interest" description="Disordered" evidence="2">
    <location>
        <begin position="341"/>
        <end position="375"/>
    </location>
</feature>
<dbReference type="PANTHER" id="PTHR11439:SF495">
    <property type="entry name" value="REVERSE TRANSCRIPTASE, RNA-DEPENDENT DNA POLYMERASE-RELATED"/>
    <property type="match status" value="1"/>
</dbReference>
<feature type="compositionally biased region" description="Polar residues" evidence="2">
    <location>
        <begin position="357"/>
        <end position="370"/>
    </location>
</feature>
<organism evidence="4 5">
    <name type="scientific">Tanacetum coccineum</name>
    <dbReference type="NCBI Taxonomy" id="301880"/>
    <lineage>
        <taxon>Eukaryota</taxon>
        <taxon>Viridiplantae</taxon>
        <taxon>Streptophyta</taxon>
        <taxon>Embryophyta</taxon>
        <taxon>Tracheophyta</taxon>
        <taxon>Spermatophyta</taxon>
        <taxon>Magnoliopsida</taxon>
        <taxon>eudicotyledons</taxon>
        <taxon>Gunneridae</taxon>
        <taxon>Pentapetalae</taxon>
        <taxon>asterids</taxon>
        <taxon>campanulids</taxon>
        <taxon>Asterales</taxon>
        <taxon>Asteraceae</taxon>
        <taxon>Asteroideae</taxon>
        <taxon>Anthemideae</taxon>
        <taxon>Anthemidinae</taxon>
        <taxon>Tanacetum</taxon>
    </lineage>
</organism>
<dbReference type="InterPro" id="IPR013103">
    <property type="entry name" value="RVT_2"/>
</dbReference>
<accession>A0ABQ4ZBC4</accession>
<evidence type="ECO:0000313" key="5">
    <source>
        <dbReference type="Proteomes" id="UP001151760"/>
    </source>
</evidence>
<evidence type="ECO:0000259" key="3">
    <source>
        <dbReference type="Pfam" id="PF07727"/>
    </source>
</evidence>
<proteinExistence type="predicted"/>
<feature type="coiled-coil region" evidence="1">
    <location>
        <begin position="810"/>
        <end position="859"/>
    </location>
</feature>
<reference evidence="4" key="2">
    <citation type="submission" date="2022-01" db="EMBL/GenBank/DDBJ databases">
        <authorList>
            <person name="Yamashiro T."/>
            <person name="Shiraishi A."/>
            <person name="Satake H."/>
            <person name="Nakayama K."/>
        </authorList>
    </citation>
    <scope>NUCLEOTIDE SEQUENCE</scope>
</reference>
<feature type="compositionally biased region" description="Basic and acidic residues" evidence="2">
    <location>
        <begin position="345"/>
        <end position="354"/>
    </location>
</feature>
<reference evidence="4" key="1">
    <citation type="journal article" date="2022" name="Int. J. Mol. Sci.">
        <title>Draft Genome of Tanacetum Coccineum: Genomic Comparison of Closely Related Tanacetum-Family Plants.</title>
        <authorList>
            <person name="Yamashiro T."/>
            <person name="Shiraishi A."/>
            <person name="Nakayama K."/>
            <person name="Satake H."/>
        </authorList>
    </citation>
    <scope>NUCLEOTIDE SEQUENCE</scope>
</reference>
<gene>
    <name evidence="4" type="ORF">Tco_0770125</name>
</gene>
<dbReference type="Pfam" id="PF07727">
    <property type="entry name" value="RVT_2"/>
    <property type="match status" value="2"/>
</dbReference>
<dbReference type="PANTHER" id="PTHR11439">
    <property type="entry name" value="GAG-POL-RELATED RETROTRANSPOSON"/>
    <property type="match status" value="1"/>
</dbReference>
<feature type="region of interest" description="Disordered" evidence="2">
    <location>
        <begin position="616"/>
        <end position="688"/>
    </location>
</feature>
<protein>
    <submittedName>
        <fullName evidence="4">Uncharacterized mitochondrial protein-like protein</fullName>
    </submittedName>
</protein>
<feature type="domain" description="Reverse transcriptase Ty1/copia-type" evidence="3">
    <location>
        <begin position="32"/>
        <end position="108"/>
    </location>
</feature>
<evidence type="ECO:0000256" key="2">
    <source>
        <dbReference type="SAM" id="MobiDB-lite"/>
    </source>
</evidence>
<evidence type="ECO:0000256" key="1">
    <source>
        <dbReference type="SAM" id="Coils"/>
    </source>
</evidence>
<feature type="compositionally biased region" description="Basic residues" evidence="2">
    <location>
        <begin position="647"/>
        <end position="657"/>
    </location>
</feature>
<keyword evidence="1" id="KW-0175">Coiled coil</keyword>